<accession>A0A0K8T4H5</accession>
<proteinExistence type="predicted"/>
<keyword evidence="3" id="KW-0862">Zinc</keyword>
<evidence type="ECO:0000313" key="7">
    <source>
        <dbReference type="EMBL" id="JAG60311.1"/>
    </source>
</evidence>
<dbReference type="PANTHER" id="PTHR46927">
    <property type="entry name" value="AGAP005574-PA"/>
    <property type="match status" value="1"/>
</dbReference>
<name>A0A0K8T4H5_LYGHE</name>
<evidence type="ECO:0000256" key="5">
    <source>
        <dbReference type="PROSITE-ProRule" id="PRU00309"/>
    </source>
</evidence>
<sequence length="275" mass="31348">RCSVPGCRSNYRDKCSVSKYVSCYGFPSDPQTLKKWLIAINRREFVPNYDNAVCAKHFDESSFLSEDMYRGANGELKVFKFAKPKLKNDAVPSLFLGGRLERIEKMNSREFSAKKSNITPNRACHDVEIDDSKTCMDFVEVEMKDPENERKSEENAPGFANFTGYRVSRVKNRRCLTRKTKNCDYIYDYSSSYRHSSGKRRCISGGHKKDIVKLDDRTTTNENIRGVFEKTVKNDPKFGGVISEQYVGILEDQDNGEIHKICGDGDSISDARKCG</sequence>
<dbReference type="PROSITE" id="PS50950">
    <property type="entry name" value="ZF_THAP"/>
    <property type="match status" value="1"/>
</dbReference>
<evidence type="ECO:0000259" key="6">
    <source>
        <dbReference type="PROSITE" id="PS50950"/>
    </source>
</evidence>
<keyword evidence="1" id="KW-0479">Metal-binding</keyword>
<protein>
    <recommendedName>
        <fullName evidence="6">THAP-type domain-containing protein</fullName>
    </recommendedName>
</protein>
<feature type="non-terminal residue" evidence="7">
    <location>
        <position position="1"/>
    </location>
</feature>
<dbReference type="Pfam" id="PF05485">
    <property type="entry name" value="THAP"/>
    <property type="match status" value="1"/>
</dbReference>
<evidence type="ECO:0000256" key="1">
    <source>
        <dbReference type="ARBA" id="ARBA00022723"/>
    </source>
</evidence>
<evidence type="ECO:0000256" key="4">
    <source>
        <dbReference type="ARBA" id="ARBA00023125"/>
    </source>
</evidence>
<dbReference type="EMBL" id="GBRD01005510">
    <property type="protein sequence ID" value="JAG60311.1"/>
    <property type="molecule type" value="Transcribed_RNA"/>
</dbReference>
<dbReference type="InterPro" id="IPR006612">
    <property type="entry name" value="THAP_Znf"/>
</dbReference>
<dbReference type="SMART" id="SM00692">
    <property type="entry name" value="DM3"/>
    <property type="match status" value="1"/>
</dbReference>
<dbReference type="SMART" id="SM00980">
    <property type="entry name" value="THAP"/>
    <property type="match status" value="1"/>
</dbReference>
<feature type="non-terminal residue" evidence="7">
    <location>
        <position position="275"/>
    </location>
</feature>
<keyword evidence="4 5" id="KW-0238">DNA-binding</keyword>
<dbReference type="GO" id="GO:0003677">
    <property type="term" value="F:DNA binding"/>
    <property type="evidence" value="ECO:0007669"/>
    <property type="project" value="UniProtKB-UniRule"/>
</dbReference>
<dbReference type="PANTHER" id="PTHR46927:SF3">
    <property type="entry name" value="THAP-TYPE DOMAIN-CONTAINING PROTEIN"/>
    <property type="match status" value="1"/>
</dbReference>
<dbReference type="AlphaFoldDB" id="A0A0K8T4H5"/>
<dbReference type="GO" id="GO:0008270">
    <property type="term" value="F:zinc ion binding"/>
    <property type="evidence" value="ECO:0007669"/>
    <property type="project" value="UniProtKB-KW"/>
</dbReference>
<dbReference type="SUPFAM" id="SSF57716">
    <property type="entry name" value="Glucocorticoid receptor-like (DNA-binding domain)"/>
    <property type="match status" value="1"/>
</dbReference>
<evidence type="ECO:0000256" key="2">
    <source>
        <dbReference type="ARBA" id="ARBA00022771"/>
    </source>
</evidence>
<feature type="domain" description="THAP-type" evidence="6">
    <location>
        <begin position="1"/>
        <end position="95"/>
    </location>
</feature>
<organism evidence="7">
    <name type="scientific">Lygus hesperus</name>
    <name type="common">Western plant bug</name>
    <dbReference type="NCBI Taxonomy" id="30085"/>
    <lineage>
        <taxon>Eukaryota</taxon>
        <taxon>Metazoa</taxon>
        <taxon>Ecdysozoa</taxon>
        <taxon>Arthropoda</taxon>
        <taxon>Hexapoda</taxon>
        <taxon>Insecta</taxon>
        <taxon>Pterygota</taxon>
        <taxon>Neoptera</taxon>
        <taxon>Paraneoptera</taxon>
        <taxon>Hemiptera</taxon>
        <taxon>Heteroptera</taxon>
        <taxon>Panheteroptera</taxon>
        <taxon>Cimicomorpha</taxon>
        <taxon>Miridae</taxon>
        <taxon>Mirini</taxon>
        <taxon>Lygus</taxon>
    </lineage>
</organism>
<keyword evidence="2 5" id="KW-0863">Zinc-finger</keyword>
<reference evidence="7" key="1">
    <citation type="submission" date="2014-09" db="EMBL/GenBank/DDBJ databases">
        <authorList>
            <person name="Magalhaes I.L.F."/>
            <person name="Oliveira U."/>
            <person name="Santos F.R."/>
            <person name="Vidigal T.H.D.A."/>
            <person name="Brescovit A.D."/>
            <person name="Santos A.J."/>
        </authorList>
    </citation>
    <scope>NUCLEOTIDE SEQUENCE</scope>
</reference>
<dbReference type="InterPro" id="IPR052224">
    <property type="entry name" value="THAP_domain_protein"/>
</dbReference>
<evidence type="ECO:0000256" key="3">
    <source>
        <dbReference type="ARBA" id="ARBA00022833"/>
    </source>
</evidence>